<reference evidence="7" key="3">
    <citation type="journal article" date="2012" name="PLoS Pathog.">
        <title>Comparative genomics of the apicomplexan parasites Toxoplasma gondii and Neospora caninum: Coccidia differing in host range and transmission strategy.</title>
        <authorList>
            <person name="Reid A.J."/>
            <person name="Vermont S.J."/>
            <person name="Cotton J.A."/>
            <person name="Harris D."/>
            <person name="Hill-Cawthorne G.A."/>
            <person name="Konen-Waisman S."/>
            <person name="Latham S.M."/>
            <person name="Mourier T."/>
            <person name="Norton R."/>
            <person name="Quail M.A."/>
            <person name="Sanders M."/>
            <person name="Shanmugam D."/>
            <person name="Sohal A."/>
            <person name="Wasmuth J.D."/>
            <person name="Brunk B."/>
            <person name="Grigg M.E."/>
            <person name="Howard J.C."/>
            <person name="Parkinson J."/>
            <person name="Roos D.S."/>
            <person name="Trees A.J."/>
            <person name="Berriman M."/>
            <person name="Pain A."/>
            <person name="Wastling J.M."/>
        </authorList>
    </citation>
    <scope>NUCLEOTIDE SEQUENCE [LARGE SCALE GENOMIC DNA]</scope>
    <source>
        <strain evidence="7">Liverpool</strain>
    </source>
</reference>
<organism evidence="5 7">
    <name type="scientific">Neospora caninum (strain Liverpool)</name>
    <dbReference type="NCBI Taxonomy" id="572307"/>
    <lineage>
        <taxon>Eukaryota</taxon>
        <taxon>Sar</taxon>
        <taxon>Alveolata</taxon>
        <taxon>Apicomplexa</taxon>
        <taxon>Conoidasida</taxon>
        <taxon>Coccidia</taxon>
        <taxon>Eucoccidiorida</taxon>
        <taxon>Eimeriorina</taxon>
        <taxon>Sarcocystidae</taxon>
        <taxon>Neospora</taxon>
    </lineage>
</organism>
<dbReference type="AlphaFoldDB" id="F0VEU6"/>
<evidence type="ECO:0000256" key="1">
    <source>
        <dbReference type="ARBA" id="ARBA00009347"/>
    </source>
</evidence>
<dbReference type="GO" id="GO:0003995">
    <property type="term" value="F:acyl-CoA dehydrogenase activity"/>
    <property type="evidence" value="ECO:0007669"/>
    <property type="project" value="TreeGrafter"/>
</dbReference>
<reference evidence="5" key="2">
    <citation type="submission" date="2011-03" db="EMBL/GenBank/DDBJ databases">
        <title>Comparative genomics and transcriptomics of Neospora caninum and Toxoplasma gondii.</title>
        <authorList>
            <person name="Reid A.J."/>
            <person name="Sohal A."/>
            <person name="Harris D."/>
            <person name="Quail M."/>
            <person name="Sanders M."/>
            <person name="Berriman M."/>
            <person name="Wastling J.M."/>
            <person name="Pain A."/>
        </authorList>
    </citation>
    <scope>NUCLEOTIDE SEQUENCE</scope>
    <source>
        <strain evidence="5">Liverpool</strain>
    </source>
</reference>
<dbReference type="OMA" id="YHASIAK"/>
<protein>
    <submittedName>
        <fullName evidence="6">Isovaleryl-coA dehydrogenase, putative</fullName>
    </submittedName>
    <submittedName>
        <fullName evidence="5">Putative isovaleryl-coA dehydrogenase</fullName>
    </submittedName>
</protein>
<dbReference type="OrthoDB" id="9988775at2759"/>
<dbReference type="RefSeq" id="XP_003882272.1">
    <property type="nucleotide sequence ID" value="XM_003882223.1"/>
</dbReference>
<reference evidence="6" key="4">
    <citation type="journal article" date="2015" name="PLoS ONE">
        <title>Comprehensive Evaluation of Toxoplasma gondii VEG and Neospora caninum LIV Genomes with Tachyzoite Stage Transcriptome and Proteome Defines Novel Transcript Features.</title>
        <authorList>
            <person name="Ramaprasad A."/>
            <person name="Mourier T."/>
            <person name="Naeem R."/>
            <person name="Malas T.B."/>
            <person name="Moussa E."/>
            <person name="Panigrahi A."/>
            <person name="Vermont S.J."/>
            <person name="Otto T.D."/>
            <person name="Wastling J."/>
            <person name="Pain A."/>
        </authorList>
    </citation>
    <scope>NUCLEOTIDE SEQUENCE</scope>
    <source>
        <strain evidence="6">Liverpool</strain>
    </source>
</reference>
<evidence type="ECO:0000259" key="4">
    <source>
        <dbReference type="Pfam" id="PF00441"/>
    </source>
</evidence>
<proteinExistence type="inferred from homology"/>
<dbReference type="Proteomes" id="UP000007494">
    <property type="component" value="Chromosome VIIa"/>
</dbReference>
<dbReference type="PANTHER" id="PTHR43884">
    <property type="entry name" value="ACYL-COA DEHYDROGENASE"/>
    <property type="match status" value="1"/>
</dbReference>
<dbReference type="GeneID" id="13444084"/>
<evidence type="ECO:0000256" key="2">
    <source>
        <dbReference type="ARBA" id="ARBA00022630"/>
    </source>
</evidence>
<evidence type="ECO:0000313" key="6">
    <source>
        <dbReference type="EMBL" id="CEL66208.1"/>
    </source>
</evidence>
<dbReference type="VEuPathDB" id="ToxoDB:NCLIV_020260"/>
<dbReference type="EMBL" id="LN714481">
    <property type="protein sequence ID" value="CEL66208.1"/>
    <property type="molecule type" value="Genomic_DNA"/>
</dbReference>
<dbReference type="Gene3D" id="2.40.110.10">
    <property type="entry name" value="Butyryl-CoA Dehydrogenase, subunit A, domain 2"/>
    <property type="match status" value="1"/>
</dbReference>
<feature type="domain" description="Acyl-CoA dehydrogenase/oxidase C-terminal" evidence="4">
    <location>
        <begin position="121"/>
        <end position="234"/>
    </location>
</feature>
<sequence>MEEISRASAGIGLSYGAHSNLCINQADRAVSQQHPNRDSDTHPPPRALSFGAAYSRKCRWRSCNVRTDSSRKVTAFLVEKGMDGLARGNKLDKLGMRCSETCELFFDNIHIPPENILGTPGEGAKVLMSGLDSERLVLAGGPLGIMAACLDVVFPYINHRQQFGQPVADFQLMQGKLADAYTIFISHRAFLYSVARAYSEGSAGRADCAAAILCCAEKATHVALDTIQMLGGNG</sequence>
<name>F0VEU6_NEOCL</name>
<accession>F0VEU6</accession>
<dbReference type="Pfam" id="PF00441">
    <property type="entry name" value="Acyl-CoA_dh_1"/>
    <property type="match status" value="1"/>
</dbReference>
<evidence type="ECO:0000256" key="3">
    <source>
        <dbReference type="ARBA" id="ARBA00022827"/>
    </source>
</evidence>
<gene>
    <name evidence="6" type="ORF">BN1204_020260</name>
    <name evidence="5" type="ORF">NCLIV_020260</name>
</gene>
<evidence type="ECO:0000313" key="7">
    <source>
        <dbReference type="Proteomes" id="UP000007494"/>
    </source>
</evidence>
<dbReference type="EMBL" id="FR823388">
    <property type="protein sequence ID" value="CBZ52240.1"/>
    <property type="molecule type" value="Genomic_DNA"/>
</dbReference>
<dbReference type="InterPro" id="IPR046373">
    <property type="entry name" value="Acyl-CoA_Oxase/DH_mid-dom_sf"/>
</dbReference>
<dbReference type="SUPFAM" id="SSF56645">
    <property type="entry name" value="Acyl-CoA dehydrogenase NM domain-like"/>
    <property type="match status" value="1"/>
</dbReference>
<keyword evidence="3" id="KW-0274">FAD</keyword>
<dbReference type="InterPro" id="IPR009100">
    <property type="entry name" value="AcylCoA_DH/oxidase_NM_dom_sf"/>
</dbReference>
<dbReference type="InterPro" id="IPR036250">
    <property type="entry name" value="AcylCo_DH-like_C"/>
</dbReference>
<dbReference type="GO" id="GO:0006552">
    <property type="term" value="P:L-leucine catabolic process"/>
    <property type="evidence" value="ECO:0007669"/>
    <property type="project" value="TreeGrafter"/>
</dbReference>
<dbReference type="InterPro" id="IPR009075">
    <property type="entry name" value="AcylCo_DH/oxidase_C"/>
</dbReference>
<keyword evidence="7" id="KW-1185">Reference proteome</keyword>
<dbReference type="Gene3D" id="1.20.140.10">
    <property type="entry name" value="Butyryl-CoA Dehydrogenase, subunit A, domain 3"/>
    <property type="match status" value="1"/>
</dbReference>
<dbReference type="eggNOG" id="KOG0141">
    <property type="taxonomic scope" value="Eukaryota"/>
</dbReference>
<comment type="similarity">
    <text evidence="1">Belongs to the acyl-CoA dehydrogenase family.</text>
</comment>
<dbReference type="InParanoid" id="F0VEU6"/>
<dbReference type="PANTHER" id="PTHR43884:SF12">
    <property type="entry name" value="ISOVALERYL-COA DEHYDROGENASE, MITOCHONDRIAL-RELATED"/>
    <property type="match status" value="1"/>
</dbReference>
<keyword evidence="2" id="KW-0285">Flavoprotein</keyword>
<evidence type="ECO:0000313" key="5">
    <source>
        <dbReference type="EMBL" id="CBZ52240.1"/>
    </source>
</evidence>
<reference evidence="5" key="1">
    <citation type="submission" date="2011-02" db="EMBL/GenBank/DDBJ databases">
        <authorList>
            <person name="Aslett M."/>
        </authorList>
    </citation>
    <scope>NUCLEOTIDE SEQUENCE</scope>
    <source>
        <strain evidence="5">Liverpool</strain>
    </source>
</reference>
<dbReference type="SUPFAM" id="SSF47203">
    <property type="entry name" value="Acyl-CoA dehydrogenase C-terminal domain-like"/>
    <property type="match status" value="1"/>
</dbReference>